<reference evidence="1" key="1">
    <citation type="submission" date="2020-10" db="EMBL/GenBank/DDBJ databases">
        <title>Taxonomic study of unclassified bacteria belonging to the class Ktedonobacteria.</title>
        <authorList>
            <person name="Yabe S."/>
            <person name="Wang C.M."/>
            <person name="Zheng Y."/>
            <person name="Sakai Y."/>
            <person name="Cavaletti L."/>
            <person name="Monciardini P."/>
            <person name="Donadio S."/>
        </authorList>
    </citation>
    <scope>NUCLEOTIDE SEQUENCE</scope>
    <source>
        <strain evidence="1">ID150040</strain>
    </source>
</reference>
<organism evidence="1 2">
    <name type="scientific">Reticulibacter mediterranei</name>
    <dbReference type="NCBI Taxonomy" id="2778369"/>
    <lineage>
        <taxon>Bacteria</taxon>
        <taxon>Bacillati</taxon>
        <taxon>Chloroflexota</taxon>
        <taxon>Ktedonobacteria</taxon>
        <taxon>Ktedonobacterales</taxon>
        <taxon>Reticulibacteraceae</taxon>
        <taxon>Reticulibacter</taxon>
    </lineage>
</organism>
<name>A0A8J3N612_9CHLR</name>
<dbReference type="AlphaFoldDB" id="A0A8J3N612"/>
<keyword evidence="2" id="KW-1185">Reference proteome</keyword>
<evidence type="ECO:0000313" key="2">
    <source>
        <dbReference type="Proteomes" id="UP000597444"/>
    </source>
</evidence>
<comment type="caution">
    <text evidence="1">The sequence shown here is derived from an EMBL/GenBank/DDBJ whole genome shotgun (WGS) entry which is preliminary data.</text>
</comment>
<accession>A0A8J3N612</accession>
<proteinExistence type="predicted"/>
<dbReference type="EMBL" id="BNJK01000002">
    <property type="protein sequence ID" value="GHO99847.1"/>
    <property type="molecule type" value="Genomic_DNA"/>
</dbReference>
<dbReference type="RefSeq" id="WP_220210462.1">
    <property type="nucleotide sequence ID" value="NZ_BNJK01000002.1"/>
</dbReference>
<evidence type="ECO:0000313" key="1">
    <source>
        <dbReference type="EMBL" id="GHO99847.1"/>
    </source>
</evidence>
<sequence>MGNARIPLQDMDEVSLTFFFTDNDEDTIAEALLKLRKTASPERWDTVWSTFEKVAKATPRKVSGVEMKIRPREK</sequence>
<gene>
    <name evidence="1" type="ORF">KSF_098950</name>
</gene>
<dbReference type="Proteomes" id="UP000597444">
    <property type="component" value="Unassembled WGS sequence"/>
</dbReference>
<protein>
    <submittedName>
        <fullName evidence="1">Uncharacterized protein</fullName>
    </submittedName>
</protein>